<dbReference type="InterPro" id="IPR017441">
    <property type="entry name" value="Protein_kinase_ATP_BS"/>
</dbReference>
<feature type="compositionally biased region" description="Low complexity" evidence="4">
    <location>
        <begin position="585"/>
        <end position="600"/>
    </location>
</feature>
<evidence type="ECO:0000256" key="2">
    <source>
        <dbReference type="ARBA" id="ARBA00022840"/>
    </source>
</evidence>
<dbReference type="OrthoDB" id="68483at2759"/>
<evidence type="ECO:0000259" key="5">
    <source>
        <dbReference type="PROSITE" id="PS50011"/>
    </source>
</evidence>
<dbReference type="InterPro" id="IPR011009">
    <property type="entry name" value="Kinase-like_dom_sf"/>
</dbReference>
<dbReference type="SMART" id="SM00220">
    <property type="entry name" value="S_TKc"/>
    <property type="match status" value="1"/>
</dbReference>
<keyword evidence="6" id="KW-0808">Transferase</keyword>
<dbReference type="Proteomes" id="UP000192578">
    <property type="component" value="Unassembled WGS sequence"/>
</dbReference>
<keyword evidence="6" id="KW-0418">Kinase</keyword>
<dbReference type="GO" id="GO:0005524">
    <property type="term" value="F:ATP binding"/>
    <property type="evidence" value="ECO:0007669"/>
    <property type="project" value="UniProtKB-UniRule"/>
</dbReference>
<dbReference type="Gene3D" id="1.10.510.10">
    <property type="entry name" value="Transferase(Phosphotransferase) domain 1"/>
    <property type="match status" value="1"/>
</dbReference>
<evidence type="ECO:0000313" key="6">
    <source>
        <dbReference type="EMBL" id="OQV26244.1"/>
    </source>
</evidence>
<dbReference type="GO" id="GO:0005516">
    <property type="term" value="F:calmodulin binding"/>
    <property type="evidence" value="ECO:0007669"/>
    <property type="project" value="TreeGrafter"/>
</dbReference>
<dbReference type="GO" id="GO:0005737">
    <property type="term" value="C:cytoplasm"/>
    <property type="evidence" value="ECO:0007669"/>
    <property type="project" value="TreeGrafter"/>
</dbReference>
<dbReference type="InterPro" id="IPR000719">
    <property type="entry name" value="Prot_kinase_dom"/>
</dbReference>
<dbReference type="Pfam" id="PF00069">
    <property type="entry name" value="Pkinase"/>
    <property type="match status" value="1"/>
</dbReference>
<reference evidence="7" key="1">
    <citation type="submission" date="2017-01" db="EMBL/GenBank/DDBJ databases">
        <title>Comparative genomics of anhydrobiosis in the tardigrade Hypsibius dujardini.</title>
        <authorList>
            <person name="Yoshida Y."/>
            <person name="Koutsovoulos G."/>
            <person name="Laetsch D."/>
            <person name="Stevens L."/>
            <person name="Kumar S."/>
            <person name="Horikawa D."/>
            <person name="Ishino K."/>
            <person name="Komine S."/>
            <person name="Tomita M."/>
            <person name="Blaxter M."/>
            <person name="Arakawa K."/>
        </authorList>
    </citation>
    <scope>NUCLEOTIDE SEQUENCE [LARGE SCALE GENOMIC DNA]</scope>
    <source>
        <strain evidence="7">Z151</strain>
    </source>
</reference>
<feature type="binding site" evidence="3">
    <location>
        <position position="279"/>
    </location>
    <ligand>
        <name>ATP</name>
        <dbReference type="ChEBI" id="CHEBI:30616"/>
    </ligand>
</feature>
<feature type="domain" description="Protein kinase" evidence="5">
    <location>
        <begin position="250"/>
        <end position="516"/>
    </location>
</feature>
<evidence type="ECO:0000313" key="7">
    <source>
        <dbReference type="Proteomes" id="UP000192578"/>
    </source>
</evidence>
<keyword evidence="2 3" id="KW-0067">ATP-binding</keyword>
<gene>
    <name evidence="6" type="ORF">BV898_00362</name>
</gene>
<evidence type="ECO:0000256" key="1">
    <source>
        <dbReference type="ARBA" id="ARBA00022741"/>
    </source>
</evidence>
<accession>A0A1W0XFJ1</accession>
<dbReference type="InterPro" id="IPR008271">
    <property type="entry name" value="Ser/Thr_kinase_AS"/>
</dbReference>
<evidence type="ECO:0000256" key="4">
    <source>
        <dbReference type="SAM" id="MobiDB-lite"/>
    </source>
</evidence>
<dbReference type="FunFam" id="1.10.510.10:FF:000571">
    <property type="entry name" value="Maternal embryonic leucine zipper kinase"/>
    <property type="match status" value="1"/>
</dbReference>
<dbReference type="AlphaFoldDB" id="A0A1W0XFJ1"/>
<evidence type="ECO:0000256" key="3">
    <source>
        <dbReference type="PROSITE-ProRule" id="PRU10141"/>
    </source>
</evidence>
<organism evidence="6 7">
    <name type="scientific">Hypsibius exemplaris</name>
    <name type="common">Freshwater tardigrade</name>
    <dbReference type="NCBI Taxonomy" id="2072580"/>
    <lineage>
        <taxon>Eukaryota</taxon>
        <taxon>Metazoa</taxon>
        <taxon>Ecdysozoa</taxon>
        <taxon>Tardigrada</taxon>
        <taxon>Eutardigrada</taxon>
        <taxon>Parachela</taxon>
        <taxon>Hypsibioidea</taxon>
        <taxon>Hypsibiidae</taxon>
        <taxon>Hypsibius</taxon>
    </lineage>
</organism>
<protein>
    <submittedName>
        <fullName evidence="6">Calcium/calmodulin-dependent protein kinase kinase</fullName>
    </submittedName>
</protein>
<dbReference type="PANTHER" id="PTHR24346">
    <property type="entry name" value="MAP/MICROTUBULE AFFINITY-REGULATING KINASE"/>
    <property type="match status" value="1"/>
</dbReference>
<dbReference type="GO" id="GO:0035556">
    <property type="term" value="P:intracellular signal transduction"/>
    <property type="evidence" value="ECO:0007669"/>
    <property type="project" value="TreeGrafter"/>
</dbReference>
<dbReference type="PANTHER" id="PTHR24346:SF77">
    <property type="entry name" value="SERINE THREONINE PROTEIN KINASE"/>
    <property type="match status" value="1"/>
</dbReference>
<sequence>MSASQQTDTPLPVNDHMTMVYSEQLAPFAANGEAGESCLTSGYYKPNRSVRTLSLLRRRPKPAFFRFNFFLSINQCGDMIECERGLSTVGIILDKLHSSSTSGSSGSGGISLERFGPSSYLSQLSDLSSSFTESLSINDTDDCDAASEQDLLEDDMVFANAGDFGGTGYFGETTSSLSSRFGGDGEMFEFEDAFELDGGGGLEDVAGIESDPETGSVQDMSKKPPFCRPMLVKSLSTSADDRYIHFNQYKLMDKTIGEGTTSIVKLAINRADNNRYAMKILSKTKLMKRAMLYKKASSPSQDPYREIAILRKLNHPNIVKLVDVLDDPEEDELYMVFELMEGGKVLDIPTRSPLSEKLARQYFRDILSGVEYLHLNRIIHRDLKPDNMLLDDDDTVKIADFGLSGEFVGADDQMATPNGTPAFTAPECLDPDKTNYSGQAIDMWSLGVTLFAMLYGDVPFKDENVYRLYERVRNDEVAFPAYPEVSAECKDLINKLLDKNPARRLSMLGAFSHAWVSSHGKDPLTTRRGSLVPVPEDLTTEEVQECIHKVPKVKRFILIKKMISSNLTGYILSRRKRRLSANSESDSLSTSFTAASSTPSNGGGTPTSPFRRGSISTHSRLLKRKKKSDVLTVVTSPRK</sequence>
<comment type="caution">
    <text evidence="6">The sequence shown here is derived from an EMBL/GenBank/DDBJ whole genome shotgun (WGS) entry which is preliminary data.</text>
</comment>
<proteinExistence type="predicted"/>
<keyword evidence="7" id="KW-1185">Reference proteome</keyword>
<dbReference type="PROSITE" id="PS00107">
    <property type="entry name" value="PROTEIN_KINASE_ATP"/>
    <property type="match status" value="1"/>
</dbReference>
<name>A0A1W0XFJ1_HYPEX</name>
<dbReference type="SUPFAM" id="SSF56112">
    <property type="entry name" value="Protein kinase-like (PK-like)"/>
    <property type="match status" value="1"/>
</dbReference>
<keyword evidence="1 3" id="KW-0547">Nucleotide-binding</keyword>
<dbReference type="GO" id="GO:0004683">
    <property type="term" value="F:calcium/calmodulin-dependent protein kinase activity"/>
    <property type="evidence" value="ECO:0007669"/>
    <property type="project" value="TreeGrafter"/>
</dbReference>
<dbReference type="EMBL" id="MTYJ01000001">
    <property type="protein sequence ID" value="OQV26244.1"/>
    <property type="molecule type" value="Genomic_DNA"/>
</dbReference>
<feature type="region of interest" description="Disordered" evidence="4">
    <location>
        <begin position="582"/>
        <end position="639"/>
    </location>
</feature>
<dbReference type="PROSITE" id="PS50011">
    <property type="entry name" value="PROTEIN_KINASE_DOM"/>
    <property type="match status" value="1"/>
</dbReference>
<dbReference type="PROSITE" id="PS00108">
    <property type="entry name" value="PROTEIN_KINASE_ST"/>
    <property type="match status" value="1"/>
</dbReference>